<feature type="domain" description="MATH" evidence="4">
    <location>
        <begin position="8"/>
        <end position="131"/>
    </location>
</feature>
<dbReference type="CDD" id="cd00121">
    <property type="entry name" value="MATH"/>
    <property type="match status" value="1"/>
</dbReference>
<dbReference type="PANTHER" id="PTHR46236">
    <property type="entry name" value="TRAF-LIKE SUPERFAMILY PROTEIN"/>
    <property type="match status" value="1"/>
</dbReference>
<dbReference type="SUPFAM" id="SSF49599">
    <property type="entry name" value="TRAF domain-like"/>
    <property type="match status" value="1"/>
</dbReference>
<dbReference type="PROSITE" id="PS50144">
    <property type="entry name" value="MATH"/>
    <property type="match status" value="1"/>
</dbReference>
<accession>A0A178VA60</accession>
<evidence type="ECO:0000256" key="1">
    <source>
        <dbReference type="ARBA" id="ARBA00023054"/>
    </source>
</evidence>
<gene>
    <name evidence="5" type="ordered locus">AXX17_At3g52980</name>
</gene>
<feature type="coiled-coil region" evidence="2">
    <location>
        <begin position="367"/>
        <end position="394"/>
    </location>
</feature>
<reference evidence="6" key="1">
    <citation type="journal article" date="2016" name="Proc. Natl. Acad. Sci. U.S.A.">
        <title>Chromosome-level assembly of Arabidopsis thaliana Ler reveals the extent of translocation and inversion polymorphisms.</title>
        <authorList>
            <person name="Zapata L."/>
            <person name="Ding J."/>
            <person name="Willing E.M."/>
            <person name="Hartwig B."/>
            <person name="Bezdan D."/>
            <person name="Jiao W.B."/>
            <person name="Patel V."/>
            <person name="Velikkakam James G."/>
            <person name="Koornneef M."/>
            <person name="Ossowski S."/>
            <person name="Schneeberger K."/>
        </authorList>
    </citation>
    <scope>NUCLEOTIDE SEQUENCE [LARGE SCALE GENOMIC DNA]</scope>
    <source>
        <strain evidence="6">cv. Landsberg erecta</strain>
    </source>
</reference>
<feature type="region of interest" description="Disordered" evidence="3">
    <location>
        <begin position="217"/>
        <end position="242"/>
    </location>
</feature>
<dbReference type="AlphaFoldDB" id="A0A178VA60"/>
<dbReference type="PROSITE" id="PS51257">
    <property type="entry name" value="PROKAR_LIPOPROTEIN"/>
    <property type="match status" value="1"/>
</dbReference>
<dbReference type="Gene3D" id="2.60.210.10">
    <property type="entry name" value="Apoptosis, Tumor Necrosis Factor Receptor Associated Protein 2, Chain A"/>
    <property type="match status" value="1"/>
</dbReference>
<dbReference type="ExpressionAtlas" id="A0A178VA60">
    <property type="expression patterns" value="baseline"/>
</dbReference>
<dbReference type="Pfam" id="PF22486">
    <property type="entry name" value="MATH_2"/>
    <property type="match status" value="1"/>
</dbReference>
<dbReference type="InterPro" id="IPR050804">
    <property type="entry name" value="MCC"/>
</dbReference>
<comment type="caution">
    <text evidence="5">The sequence shown here is derived from an EMBL/GenBank/DDBJ whole genome shotgun (WGS) entry which is preliminary data.</text>
</comment>
<evidence type="ECO:0000256" key="3">
    <source>
        <dbReference type="SAM" id="MobiDB-lite"/>
    </source>
</evidence>
<proteinExistence type="predicted"/>
<keyword evidence="1 2" id="KW-0175">Coiled coil</keyword>
<evidence type="ECO:0000313" key="6">
    <source>
        <dbReference type="Proteomes" id="UP000078284"/>
    </source>
</evidence>
<sequence length="597" mass="66986">MSLDLKMQDKFTWVLEKFSSLKDQCYSPVFTVAGCNWRLLSFLKGAKNDRYFSVYLDLEPGSLPPGWRREVKFSITLDNVCPNTDRVLGGPCFFDAKSNIWGFQDFLLLEKLVNIAEGFLVNDRLTIVAEVDVLPSIVVPLEPVKIISSQEKLDDDDDDCDDASEESSDDGDASQEYTDDNDDEVCDISRLNLVNAIENAFYTSIRSCNSLVAETEVSNDENDDAPKKDVDDEASSLVLNDSARNGSSIEQVKKTRLHLVLEDASRGRDPNTVACVTETCDYVLMEIQSDKETVDINGFVVVSSKAESVRRILERHPDISVEFRGKNQQLRNACMNFLLSLIETMCQSLEELSNEDLVEADVALTYLRDAGFKVDWLEKKLDQLKEKKEEEMSGLARLHEIEENLVILKQKWSDLGALAEKEKADFVASKTEVSNNENDYANKEDVDDEASSLVWTDIETGGKAFNNVASVAETSNNVLTEIPPAKETTDVNGFEVFMSQTKLDEVSRKKKMEQGSGPRLQTMEERLQKLKLLFVDLESQLQKEKVEALVARAPLSFNDGVCRFSGFCGFVGESLFSYAWKQGPSLYSLSFMSNGTE</sequence>
<dbReference type="PANTHER" id="PTHR46236:SF33">
    <property type="entry name" value="MEPRIN AND TRAF-LIKE DOMAIN-CONTAINING PROTEIN-RELATED"/>
    <property type="match status" value="1"/>
</dbReference>
<dbReference type="SMART" id="SM00061">
    <property type="entry name" value="MATH"/>
    <property type="match status" value="1"/>
</dbReference>
<organism evidence="5 6">
    <name type="scientific">Arabidopsis thaliana</name>
    <name type="common">Mouse-ear cress</name>
    <dbReference type="NCBI Taxonomy" id="3702"/>
    <lineage>
        <taxon>Eukaryota</taxon>
        <taxon>Viridiplantae</taxon>
        <taxon>Streptophyta</taxon>
        <taxon>Embryophyta</taxon>
        <taxon>Tracheophyta</taxon>
        <taxon>Spermatophyta</taxon>
        <taxon>Magnoliopsida</taxon>
        <taxon>eudicotyledons</taxon>
        <taxon>Gunneridae</taxon>
        <taxon>Pentapetalae</taxon>
        <taxon>rosids</taxon>
        <taxon>malvids</taxon>
        <taxon>Brassicales</taxon>
        <taxon>Brassicaceae</taxon>
        <taxon>Camelineae</taxon>
        <taxon>Arabidopsis</taxon>
    </lineage>
</organism>
<feature type="coiled-coil region" evidence="2">
    <location>
        <begin position="520"/>
        <end position="547"/>
    </location>
</feature>
<evidence type="ECO:0000313" key="5">
    <source>
        <dbReference type="EMBL" id="OAP01873.1"/>
    </source>
</evidence>
<evidence type="ECO:0000259" key="4">
    <source>
        <dbReference type="PROSITE" id="PS50144"/>
    </source>
</evidence>
<evidence type="ECO:0000256" key="2">
    <source>
        <dbReference type="SAM" id="Coils"/>
    </source>
</evidence>
<dbReference type="EMBL" id="LUHQ01000003">
    <property type="protein sequence ID" value="OAP01873.1"/>
    <property type="molecule type" value="Genomic_DNA"/>
</dbReference>
<name>A0A178VA60_ARATH</name>
<dbReference type="InterPro" id="IPR002083">
    <property type="entry name" value="MATH/TRAF_dom"/>
</dbReference>
<feature type="region of interest" description="Disordered" evidence="3">
    <location>
        <begin position="150"/>
        <end position="181"/>
    </location>
</feature>
<dbReference type="InterPro" id="IPR008974">
    <property type="entry name" value="TRAF-like"/>
</dbReference>
<protein>
    <recommendedName>
        <fullName evidence="4">MATH domain-containing protein</fullName>
    </recommendedName>
</protein>
<feature type="compositionally biased region" description="Acidic residues" evidence="3">
    <location>
        <begin position="153"/>
        <end position="181"/>
    </location>
</feature>
<dbReference type="Proteomes" id="UP000078284">
    <property type="component" value="Chromosome 3"/>
</dbReference>